<dbReference type="GO" id="GO:0003677">
    <property type="term" value="F:DNA binding"/>
    <property type="evidence" value="ECO:0007669"/>
    <property type="project" value="UniProtKB-KW"/>
</dbReference>
<evidence type="ECO:0000313" key="6">
    <source>
        <dbReference type="Proteomes" id="UP000515734"/>
    </source>
</evidence>
<dbReference type="SUPFAM" id="SSF48008">
    <property type="entry name" value="GntR ligand-binding domain-like"/>
    <property type="match status" value="1"/>
</dbReference>
<dbReference type="PRINTS" id="PR00035">
    <property type="entry name" value="HTHGNTR"/>
</dbReference>
<dbReference type="SMART" id="SM00895">
    <property type="entry name" value="FCD"/>
    <property type="match status" value="1"/>
</dbReference>
<sequence>MTSVPEPQPAGDRLAAEPAAEVLLRPVRLGNAFEDTVGRLLETIRLGVLAPGESLPPERELAVRLGVSRDTVREAIKSLADAGYLVSRRGRYGGTFLADELPRHTRDGRGLNREEIDDALRLREILEVGAARMAAGRTLTAPQREELWTRLADVRDAAPDDYRRLDSRLHLAIAEAAGSPSLMPLVAENRMRLNALLDQIPLLTRNIAHSDEQHNEIVIAILAGDADAAESAMRAHVAGSAALLHGFLD</sequence>
<dbReference type="PROSITE" id="PS50949">
    <property type="entry name" value="HTH_GNTR"/>
    <property type="match status" value="1"/>
</dbReference>
<dbReference type="PANTHER" id="PTHR43537">
    <property type="entry name" value="TRANSCRIPTIONAL REGULATOR, GNTR FAMILY"/>
    <property type="match status" value="1"/>
</dbReference>
<dbReference type="InterPro" id="IPR036388">
    <property type="entry name" value="WH-like_DNA-bd_sf"/>
</dbReference>
<dbReference type="Pfam" id="PF00392">
    <property type="entry name" value="GntR"/>
    <property type="match status" value="1"/>
</dbReference>
<dbReference type="Pfam" id="PF07729">
    <property type="entry name" value="FCD"/>
    <property type="match status" value="1"/>
</dbReference>
<dbReference type="InterPro" id="IPR036390">
    <property type="entry name" value="WH_DNA-bd_sf"/>
</dbReference>
<keyword evidence="3" id="KW-0804">Transcription</keyword>
<keyword evidence="1" id="KW-0805">Transcription regulation</keyword>
<evidence type="ECO:0000256" key="2">
    <source>
        <dbReference type="ARBA" id="ARBA00023125"/>
    </source>
</evidence>
<gene>
    <name evidence="5" type="ORF">NIIDNTM18_20110</name>
</gene>
<accession>A0A6S6NZ57</accession>
<dbReference type="SMART" id="SM00345">
    <property type="entry name" value="HTH_GNTR"/>
    <property type="match status" value="1"/>
</dbReference>
<dbReference type="EMBL" id="AP023287">
    <property type="protein sequence ID" value="BCI52733.1"/>
    <property type="molecule type" value="Genomic_DNA"/>
</dbReference>
<dbReference type="InterPro" id="IPR011711">
    <property type="entry name" value="GntR_C"/>
</dbReference>
<evidence type="ECO:0000313" key="5">
    <source>
        <dbReference type="EMBL" id="BCI52733.1"/>
    </source>
</evidence>
<dbReference type="InterPro" id="IPR000524">
    <property type="entry name" value="Tscrpt_reg_HTH_GntR"/>
</dbReference>
<dbReference type="InterPro" id="IPR008920">
    <property type="entry name" value="TF_FadR/GntR_C"/>
</dbReference>
<dbReference type="AlphaFoldDB" id="A0A6S6NZ57"/>
<dbReference type="CDD" id="cd07377">
    <property type="entry name" value="WHTH_GntR"/>
    <property type="match status" value="1"/>
</dbReference>
<dbReference type="SUPFAM" id="SSF46785">
    <property type="entry name" value="Winged helix' DNA-binding domain"/>
    <property type="match status" value="1"/>
</dbReference>
<proteinExistence type="predicted"/>
<reference evidence="5 6" key="1">
    <citation type="submission" date="2020-07" db="EMBL/GenBank/DDBJ databases">
        <title>Complete genome sequence of Mycolicibacterium litorale like strain isolated from cardiac implantable electronic device infection.</title>
        <authorList>
            <person name="Fukano H."/>
            <person name="Miyama H."/>
            <person name="Hoshino Y."/>
        </authorList>
    </citation>
    <scope>NUCLEOTIDE SEQUENCE [LARGE SCALE GENOMIC DNA]</scope>
    <source>
        <strain evidence="5 6">NIIDNTM18</strain>
    </source>
</reference>
<name>A0A6S6NZ57_9MYCO</name>
<keyword evidence="2" id="KW-0238">DNA-binding</keyword>
<evidence type="ECO:0000256" key="1">
    <source>
        <dbReference type="ARBA" id="ARBA00023015"/>
    </source>
</evidence>
<dbReference type="Gene3D" id="1.10.10.10">
    <property type="entry name" value="Winged helix-like DNA-binding domain superfamily/Winged helix DNA-binding domain"/>
    <property type="match status" value="1"/>
</dbReference>
<evidence type="ECO:0000259" key="4">
    <source>
        <dbReference type="PROSITE" id="PS50949"/>
    </source>
</evidence>
<protein>
    <submittedName>
        <fullName evidence="5">GntR family transcriptional regulator</fullName>
    </submittedName>
</protein>
<dbReference type="Proteomes" id="UP000515734">
    <property type="component" value="Chromosome"/>
</dbReference>
<dbReference type="PANTHER" id="PTHR43537:SF24">
    <property type="entry name" value="GLUCONATE OPERON TRANSCRIPTIONAL REPRESSOR"/>
    <property type="match status" value="1"/>
</dbReference>
<evidence type="ECO:0000256" key="3">
    <source>
        <dbReference type="ARBA" id="ARBA00023163"/>
    </source>
</evidence>
<dbReference type="Gene3D" id="1.20.120.530">
    <property type="entry name" value="GntR ligand-binding domain-like"/>
    <property type="match status" value="1"/>
</dbReference>
<dbReference type="RefSeq" id="WP_185295511.1">
    <property type="nucleotide sequence ID" value="NZ_AP023287.1"/>
</dbReference>
<dbReference type="GO" id="GO:0003700">
    <property type="term" value="F:DNA-binding transcription factor activity"/>
    <property type="evidence" value="ECO:0007669"/>
    <property type="project" value="InterPro"/>
</dbReference>
<feature type="domain" description="HTH gntR-type" evidence="4">
    <location>
        <begin position="30"/>
        <end position="100"/>
    </location>
</feature>
<organism evidence="5 6">
    <name type="scientific">Mycolicibacterium litorale</name>
    <dbReference type="NCBI Taxonomy" id="758802"/>
    <lineage>
        <taxon>Bacteria</taxon>
        <taxon>Bacillati</taxon>
        <taxon>Actinomycetota</taxon>
        <taxon>Actinomycetes</taxon>
        <taxon>Mycobacteriales</taxon>
        <taxon>Mycobacteriaceae</taxon>
        <taxon>Mycolicibacterium</taxon>
    </lineage>
</organism>